<keyword evidence="6 7" id="KW-0472">Membrane</keyword>
<dbReference type="GO" id="GO:0005886">
    <property type="term" value="C:plasma membrane"/>
    <property type="evidence" value="ECO:0007669"/>
    <property type="project" value="UniProtKB-SubCell"/>
</dbReference>
<feature type="transmembrane region" description="Helical" evidence="7">
    <location>
        <begin position="105"/>
        <end position="128"/>
    </location>
</feature>
<feature type="transmembrane region" description="Helical" evidence="7">
    <location>
        <begin position="23"/>
        <end position="41"/>
    </location>
</feature>
<keyword evidence="8" id="KW-0449">Lipoprotein</keyword>
<dbReference type="EC" id="2.5.1.145" evidence="7"/>
<keyword evidence="11" id="KW-1185">Reference proteome</keyword>
<evidence type="ECO:0000256" key="2">
    <source>
        <dbReference type="ARBA" id="ARBA00022475"/>
    </source>
</evidence>
<dbReference type="UniPathway" id="UPA00664"/>
<feature type="transmembrane region" description="Helical" evidence="7">
    <location>
        <begin position="62"/>
        <end position="81"/>
    </location>
</feature>
<reference evidence="8 11" key="2">
    <citation type="submission" date="2018-06" db="EMBL/GenBank/DDBJ databases">
        <authorList>
            <consortium name="Pathogen Informatics"/>
            <person name="Doyle S."/>
        </authorList>
    </citation>
    <scope>NUCLEOTIDE SEQUENCE [LARGE SCALE GENOMIC DNA]</scope>
    <source>
        <strain evidence="8 11">NCTC12714</strain>
    </source>
</reference>
<dbReference type="EMBL" id="UGJE01000002">
    <property type="protein sequence ID" value="STQ85702.1"/>
    <property type="molecule type" value="Genomic_DNA"/>
</dbReference>
<comment type="pathway">
    <text evidence="7">Protein modification; lipoprotein biosynthesis (diacylglyceryl transfer).</text>
</comment>
<comment type="subcellular location">
    <subcellularLocation>
        <location evidence="7">Cell membrane</location>
        <topology evidence="7">Multi-pass membrane protein</topology>
    </subcellularLocation>
</comment>
<dbReference type="PROSITE" id="PS01311">
    <property type="entry name" value="LGT"/>
    <property type="match status" value="1"/>
</dbReference>
<evidence type="ECO:0000256" key="6">
    <source>
        <dbReference type="ARBA" id="ARBA00023136"/>
    </source>
</evidence>
<dbReference type="AlphaFoldDB" id="A0A099TXA5"/>
<evidence type="ECO:0000256" key="5">
    <source>
        <dbReference type="ARBA" id="ARBA00022989"/>
    </source>
</evidence>
<evidence type="ECO:0000256" key="7">
    <source>
        <dbReference type="HAMAP-Rule" id="MF_01147"/>
    </source>
</evidence>
<dbReference type="STRING" id="216.LS73_03520"/>
<keyword evidence="8" id="KW-0328">Glycosyltransferase</keyword>
<keyword evidence="2 7" id="KW-1003">Cell membrane</keyword>
<comment type="similarity">
    <text evidence="1 7">Belongs to the Lgt family.</text>
</comment>
<accession>A0A099TXA5</accession>
<evidence type="ECO:0000313" key="9">
    <source>
        <dbReference type="EMBL" id="TLE00215.1"/>
    </source>
</evidence>
<dbReference type="PANTHER" id="PTHR30589:SF0">
    <property type="entry name" value="PHOSPHATIDYLGLYCEROL--PROLIPOPROTEIN DIACYLGLYCERYL TRANSFERASE"/>
    <property type="match status" value="1"/>
</dbReference>
<dbReference type="NCBIfam" id="TIGR00544">
    <property type="entry name" value="lgt"/>
    <property type="match status" value="1"/>
</dbReference>
<feature type="transmembrane region" description="Helical" evidence="7">
    <location>
        <begin position="247"/>
        <end position="273"/>
    </location>
</feature>
<evidence type="ECO:0000313" key="11">
    <source>
        <dbReference type="Proteomes" id="UP000255139"/>
    </source>
</evidence>
<dbReference type="PANTHER" id="PTHR30589">
    <property type="entry name" value="PROLIPOPROTEIN DIACYLGLYCERYL TRANSFERASE"/>
    <property type="match status" value="1"/>
</dbReference>
<dbReference type="GO" id="GO:0008961">
    <property type="term" value="F:phosphatidylglycerol-prolipoprotein diacylglyceryl transferase activity"/>
    <property type="evidence" value="ECO:0007669"/>
    <property type="project" value="UniProtKB-UniRule"/>
</dbReference>
<evidence type="ECO:0000313" key="8">
    <source>
        <dbReference type="EMBL" id="STQ85702.1"/>
    </source>
</evidence>
<proteinExistence type="inferred from homology"/>
<dbReference type="RefSeq" id="WP_034557622.1">
    <property type="nucleotide sequence ID" value="NZ_FZML01000004.1"/>
</dbReference>
<comment type="function">
    <text evidence="7">Catalyzes the transfer of the diacylglyceryl group from phosphatidylglycerol to the sulfhydryl group of the N-terminal cysteine of a prolipoprotein, the first step in the formation of mature lipoproteins.</text>
</comment>
<dbReference type="Proteomes" id="UP000029922">
    <property type="component" value="Unassembled WGS sequence"/>
</dbReference>
<comment type="catalytic activity">
    <reaction evidence="7">
        <text>L-cysteinyl-[prolipoprotein] + a 1,2-diacyl-sn-glycero-3-phospho-(1'-sn-glycerol) = an S-1,2-diacyl-sn-glyceryl-L-cysteinyl-[prolipoprotein] + sn-glycerol 1-phosphate + H(+)</text>
        <dbReference type="Rhea" id="RHEA:56712"/>
        <dbReference type="Rhea" id="RHEA-COMP:14679"/>
        <dbReference type="Rhea" id="RHEA-COMP:14680"/>
        <dbReference type="ChEBI" id="CHEBI:15378"/>
        <dbReference type="ChEBI" id="CHEBI:29950"/>
        <dbReference type="ChEBI" id="CHEBI:57685"/>
        <dbReference type="ChEBI" id="CHEBI:64716"/>
        <dbReference type="ChEBI" id="CHEBI:140658"/>
        <dbReference type="EC" id="2.5.1.145"/>
    </reaction>
</comment>
<protein>
    <recommendedName>
        <fullName evidence="7">Phosphatidylglycerol--prolipoprotein diacylglyceryl transferase</fullName>
        <ecNumber evidence="7">2.5.1.145</ecNumber>
    </recommendedName>
</protein>
<dbReference type="Pfam" id="PF01790">
    <property type="entry name" value="LGT"/>
    <property type="match status" value="1"/>
</dbReference>
<dbReference type="GO" id="GO:0042158">
    <property type="term" value="P:lipoprotein biosynthetic process"/>
    <property type="evidence" value="ECO:0007669"/>
    <property type="project" value="UniProtKB-UniRule"/>
</dbReference>
<feature type="binding site" evidence="7">
    <location>
        <position position="157"/>
    </location>
    <ligand>
        <name>a 1,2-diacyl-sn-glycero-3-phospho-(1'-sn-glycerol)</name>
        <dbReference type="ChEBI" id="CHEBI:64716"/>
    </ligand>
</feature>
<organism evidence="8 11">
    <name type="scientific">Helicobacter muridarum</name>
    <dbReference type="NCBI Taxonomy" id="216"/>
    <lineage>
        <taxon>Bacteria</taxon>
        <taxon>Pseudomonadati</taxon>
        <taxon>Campylobacterota</taxon>
        <taxon>Epsilonproteobacteria</taxon>
        <taxon>Campylobacterales</taxon>
        <taxon>Helicobacteraceae</taxon>
        <taxon>Helicobacter</taxon>
    </lineage>
</organism>
<reference evidence="9 10" key="1">
    <citation type="journal article" date="2014" name="Genome Announc.">
        <title>Draft genome sequences of eight enterohepatic helicobacter species isolated from both laboratory and wild rodents.</title>
        <authorList>
            <person name="Sheh A."/>
            <person name="Shen Z."/>
            <person name="Fox J.G."/>
        </authorList>
    </citation>
    <scope>NUCLEOTIDE SEQUENCE [LARGE SCALE GENOMIC DNA]</scope>
    <source>
        <strain evidence="9 10">ST1</strain>
    </source>
</reference>
<sequence>MNTWNNIYSHFSPIAFEIFGFSIHWYGLAYITALLLGFGIAKYFANTNQRFKNISSNLLDSYFIWIEVGIVLGARFGYLFIYTDDFIYYIIKPWQAFNPYVNGEFVGIAGMSFHGAVLGFLIASFLFYRFKKLSKTTACELLDLAAISMPLGYVFGRIGNFLNKELYGREIEQEWLKGIGIYVDGALRYPSQLIEAFLEGIVVFLIVYFFLYKAKTKGMLMVIYALSYAAARFLAEYSREADSQMGYYFLHLSMGQILSIIMMIFAILLWWYIYPSKKVNTMNNKTNK</sequence>
<evidence type="ECO:0000256" key="4">
    <source>
        <dbReference type="ARBA" id="ARBA00022692"/>
    </source>
</evidence>
<evidence type="ECO:0000313" key="10">
    <source>
        <dbReference type="Proteomes" id="UP000029922"/>
    </source>
</evidence>
<name>A0A099TXA5_9HELI</name>
<dbReference type="OrthoDB" id="871140at2"/>
<keyword evidence="4 7" id="KW-0812">Transmembrane</keyword>
<dbReference type="EMBL" id="JRPD02000009">
    <property type="protein sequence ID" value="TLE00215.1"/>
    <property type="molecule type" value="Genomic_DNA"/>
</dbReference>
<gene>
    <name evidence="7 8" type="primary">lgt</name>
    <name evidence="9" type="ORF">LS73_005270</name>
    <name evidence="8" type="ORF">NCTC12714_00489</name>
</gene>
<feature type="transmembrane region" description="Helical" evidence="7">
    <location>
        <begin position="193"/>
        <end position="212"/>
    </location>
</feature>
<evidence type="ECO:0000256" key="1">
    <source>
        <dbReference type="ARBA" id="ARBA00007150"/>
    </source>
</evidence>
<evidence type="ECO:0000256" key="3">
    <source>
        <dbReference type="ARBA" id="ARBA00022679"/>
    </source>
</evidence>
<keyword evidence="3 7" id="KW-0808">Transferase</keyword>
<keyword evidence="5 7" id="KW-1133">Transmembrane helix</keyword>
<dbReference type="InterPro" id="IPR001640">
    <property type="entry name" value="Lgt"/>
</dbReference>
<dbReference type="HAMAP" id="MF_01147">
    <property type="entry name" value="Lgt"/>
    <property type="match status" value="1"/>
</dbReference>
<feature type="transmembrane region" description="Helical" evidence="7">
    <location>
        <begin position="218"/>
        <end position="235"/>
    </location>
</feature>
<dbReference type="Proteomes" id="UP000255139">
    <property type="component" value="Unassembled WGS sequence"/>
</dbReference>